<feature type="transmembrane region" description="Helical" evidence="1">
    <location>
        <begin position="102"/>
        <end position="121"/>
    </location>
</feature>
<dbReference type="Proteomes" id="UP000217954">
    <property type="component" value="Chromosome"/>
</dbReference>
<evidence type="ECO:0000256" key="1">
    <source>
        <dbReference type="SAM" id="Phobius"/>
    </source>
</evidence>
<protein>
    <submittedName>
        <fullName evidence="2">Uncharacterized protein</fullName>
    </submittedName>
</protein>
<organism evidence="2 3">
    <name type="scientific">[Mycobacterium] stephanolepidis</name>
    <dbReference type="NCBI Taxonomy" id="1520670"/>
    <lineage>
        <taxon>Bacteria</taxon>
        <taxon>Bacillati</taxon>
        <taxon>Actinomycetota</taxon>
        <taxon>Actinomycetes</taxon>
        <taxon>Mycobacteriales</taxon>
        <taxon>Mycobacteriaceae</taxon>
        <taxon>Mycobacteroides</taxon>
    </lineage>
</organism>
<reference evidence="3" key="1">
    <citation type="journal article" date="2017" name="Genome Announc.">
        <title>Complete Genome Sequence of Mycobacterium stephanolepidis.</title>
        <authorList>
            <person name="Fukano H."/>
            <person name="Yoshida M."/>
            <person name="Katayama Y."/>
            <person name="Omatsu T."/>
            <person name="Mizutani T."/>
            <person name="Kurata O."/>
            <person name="Wada S."/>
            <person name="Hoshino Y."/>
        </authorList>
    </citation>
    <scope>NUCLEOTIDE SEQUENCE [LARGE SCALE GENOMIC DNA]</scope>
    <source>
        <strain evidence="3">NJB0901</strain>
    </source>
</reference>
<evidence type="ECO:0000313" key="3">
    <source>
        <dbReference type="Proteomes" id="UP000217954"/>
    </source>
</evidence>
<dbReference type="OrthoDB" id="4726411at2"/>
<gene>
    <name evidence="2" type="ORF">MSTE_01815</name>
</gene>
<proteinExistence type="predicted"/>
<feature type="transmembrane region" description="Helical" evidence="1">
    <location>
        <begin position="23"/>
        <end position="45"/>
    </location>
</feature>
<keyword evidence="1" id="KW-0812">Transmembrane</keyword>
<feature type="transmembrane region" description="Helical" evidence="1">
    <location>
        <begin position="127"/>
        <end position="145"/>
    </location>
</feature>
<dbReference type="AlphaFoldDB" id="A0A1Z4EW02"/>
<keyword evidence="1" id="KW-0472">Membrane</keyword>
<dbReference type="KEGG" id="mste:MSTE_01815"/>
<feature type="transmembrane region" description="Helical" evidence="1">
    <location>
        <begin position="154"/>
        <end position="175"/>
    </location>
</feature>
<evidence type="ECO:0000313" key="2">
    <source>
        <dbReference type="EMBL" id="BAX97132.1"/>
    </source>
</evidence>
<keyword evidence="1" id="KW-1133">Transmembrane helix</keyword>
<name>A0A1Z4EW02_9MYCO</name>
<reference evidence="2 3" key="2">
    <citation type="journal article" date="2017" name="Int. J. Syst. Evol. Microbiol.">
        <title>Mycobacterium stephanolepidis sp. nov., a rapidly growing species related to Mycobacterium chelonae, isolated from marine teleost fish, Stephanolepis cirrhifer.</title>
        <authorList>
            <person name="Fukano H."/>
            <person name="Wada S."/>
            <person name="Kurata O."/>
            <person name="Katayama K."/>
            <person name="Fujiwara N."/>
            <person name="Hoshino Y."/>
        </authorList>
    </citation>
    <scope>NUCLEOTIDE SEQUENCE [LARGE SCALE GENOMIC DNA]</scope>
    <source>
        <strain evidence="2 3">NJB0901</strain>
    </source>
</reference>
<accession>A0A1Z4EW02</accession>
<sequence>MTTENADDKASLPANSKMSRAELFALLGAVFGVLPILLCAMRVMIVARGELNSLRTLVQNLDVKALVLATLLPVGGTVMLWVQFALLMSLLTKGAHDQYKRILGTSFICLLPFTIAILGIGTPTRQLLINIALLVLLIIAMLAANRMRGMLRSLVIWLCAVGMMVGVAAVVGTVVTQSDLWVPFERIALEDGSVVEGYILGVDEEWTRYMDSRDRSIHIVHTDKVKTRDLINR</sequence>
<dbReference type="RefSeq" id="WP_096500571.1">
    <property type="nucleotide sequence ID" value="NZ_AP018165.1"/>
</dbReference>
<keyword evidence="3" id="KW-1185">Reference proteome</keyword>
<feature type="transmembrane region" description="Helical" evidence="1">
    <location>
        <begin position="65"/>
        <end position="90"/>
    </location>
</feature>
<dbReference type="EMBL" id="AP018165">
    <property type="protein sequence ID" value="BAX97132.1"/>
    <property type="molecule type" value="Genomic_DNA"/>
</dbReference>